<dbReference type="GO" id="GO:0008360">
    <property type="term" value="P:regulation of cell shape"/>
    <property type="evidence" value="ECO:0007669"/>
    <property type="project" value="UniProtKB-KW"/>
</dbReference>
<comment type="subcellular location">
    <subcellularLocation>
        <location evidence="1">Cell membrane</location>
    </subcellularLocation>
</comment>
<dbReference type="eggNOG" id="COG5009">
    <property type="taxonomic scope" value="Bacteria"/>
</dbReference>
<dbReference type="GO" id="GO:0008658">
    <property type="term" value="F:penicillin binding"/>
    <property type="evidence" value="ECO:0007669"/>
    <property type="project" value="InterPro"/>
</dbReference>
<dbReference type="OrthoDB" id="9766909at2"/>
<dbReference type="PANTHER" id="PTHR32282:SF11">
    <property type="entry name" value="PENICILLIN-BINDING PROTEIN 1B"/>
    <property type="match status" value="1"/>
</dbReference>
<evidence type="ECO:0000256" key="9">
    <source>
        <dbReference type="ARBA" id="ARBA00022679"/>
    </source>
</evidence>
<evidence type="ECO:0000259" key="19">
    <source>
        <dbReference type="Pfam" id="PF00905"/>
    </source>
</evidence>
<evidence type="ECO:0000256" key="18">
    <source>
        <dbReference type="SAM" id="Phobius"/>
    </source>
</evidence>
<evidence type="ECO:0000256" key="17">
    <source>
        <dbReference type="ARBA" id="ARBA00049902"/>
    </source>
</evidence>
<dbReference type="GO" id="GO:0008955">
    <property type="term" value="F:peptidoglycan glycosyltransferase activity"/>
    <property type="evidence" value="ECO:0007669"/>
    <property type="project" value="UniProtKB-EC"/>
</dbReference>
<keyword evidence="6 21" id="KW-0121">Carboxypeptidase</keyword>
<feature type="transmembrane region" description="Helical" evidence="18">
    <location>
        <begin position="34"/>
        <end position="58"/>
    </location>
</feature>
<dbReference type="RefSeq" id="WP_014797730.1">
    <property type="nucleotide sequence ID" value="NC_018018.1"/>
</dbReference>
<comment type="catalytic activity">
    <reaction evidence="17">
        <text>[GlcNAc-(1-&gt;4)-Mur2Ac(oyl-L-Ala-gamma-D-Glu-L-Lys-D-Ala-D-Ala)](n)-di-trans,octa-cis-undecaprenyl diphosphate + beta-D-GlcNAc-(1-&gt;4)-Mur2Ac(oyl-L-Ala-gamma-D-Glu-L-Lys-D-Ala-D-Ala)-di-trans,octa-cis-undecaprenyl diphosphate = [GlcNAc-(1-&gt;4)-Mur2Ac(oyl-L-Ala-gamma-D-Glu-L-Lys-D-Ala-D-Ala)](n+1)-di-trans,octa-cis-undecaprenyl diphosphate + di-trans,octa-cis-undecaprenyl diphosphate + H(+)</text>
        <dbReference type="Rhea" id="RHEA:23708"/>
        <dbReference type="Rhea" id="RHEA-COMP:9602"/>
        <dbReference type="Rhea" id="RHEA-COMP:9603"/>
        <dbReference type="ChEBI" id="CHEBI:15378"/>
        <dbReference type="ChEBI" id="CHEBI:58405"/>
        <dbReference type="ChEBI" id="CHEBI:60033"/>
        <dbReference type="ChEBI" id="CHEBI:78435"/>
        <dbReference type="EC" id="2.4.99.28"/>
    </reaction>
</comment>
<keyword evidence="11" id="KW-0133">Cell shape</keyword>
<feature type="domain" description="Glycosyl transferase family 51" evidence="20">
    <location>
        <begin position="89"/>
        <end position="271"/>
    </location>
</feature>
<evidence type="ECO:0000259" key="20">
    <source>
        <dbReference type="Pfam" id="PF00912"/>
    </source>
</evidence>
<dbReference type="KEGG" id="fli:Fleli_1885"/>
<dbReference type="Proteomes" id="UP000006054">
    <property type="component" value="Chromosome"/>
</dbReference>
<dbReference type="GO" id="GO:0030288">
    <property type="term" value="C:outer membrane-bounded periplasmic space"/>
    <property type="evidence" value="ECO:0007669"/>
    <property type="project" value="TreeGrafter"/>
</dbReference>
<keyword evidence="10" id="KW-0378">Hydrolase</keyword>
<keyword evidence="5" id="KW-1003">Cell membrane</keyword>
<dbReference type="SUPFAM" id="SSF56601">
    <property type="entry name" value="beta-lactamase/transpeptidase-like"/>
    <property type="match status" value="1"/>
</dbReference>
<dbReference type="InterPro" id="IPR001264">
    <property type="entry name" value="Glyco_trans_51"/>
</dbReference>
<dbReference type="InterPro" id="IPR050396">
    <property type="entry name" value="Glycosyltr_51/Transpeptidase"/>
</dbReference>
<evidence type="ECO:0000256" key="1">
    <source>
        <dbReference type="ARBA" id="ARBA00004236"/>
    </source>
</evidence>
<keyword evidence="7" id="KW-0645">Protease</keyword>
<protein>
    <submittedName>
        <fullName evidence="21">Membrane carboxypeptidase/penicillin-binding protein</fullName>
    </submittedName>
</protein>
<dbReference type="InterPro" id="IPR012338">
    <property type="entry name" value="Beta-lactam/transpept-like"/>
</dbReference>
<evidence type="ECO:0000256" key="14">
    <source>
        <dbReference type="ARBA" id="ARBA00023268"/>
    </source>
</evidence>
<dbReference type="Pfam" id="PF00912">
    <property type="entry name" value="Transgly"/>
    <property type="match status" value="1"/>
</dbReference>
<dbReference type="Pfam" id="PF00905">
    <property type="entry name" value="Transpeptidase"/>
    <property type="match status" value="1"/>
</dbReference>
<evidence type="ECO:0000256" key="10">
    <source>
        <dbReference type="ARBA" id="ARBA00022801"/>
    </source>
</evidence>
<dbReference type="GO" id="GO:0005886">
    <property type="term" value="C:plasma membrane"/>
    <property type="evidence" value="ECO:0007669"/>
    <property type="project" value="UniProtKB-SubCell"/>
</dbReference>
<comment type="similarity">
    <text evidence="4">In the N-terminal section; belongs to the glycosyltransferase 51 family.</text>
</comment>
<dbReference type="SUPFAM" id="SSF53955">
    <property type="entry name" value="Lysozyme-like"/>
    <property type="match status" value="1"/>
</dbReference>
<dbReference type="PATRIC" id="fig|880071.3.peg.1866"/>
<evidence type="ECO:0000256" key="7">
    <source>
        <dbReference type="ARBA" id="ARBA00022670"/>
    </source>
</evidence>
<proteinExistence type="inferred from homology"/>
<gene>
    <name evidence="21" type="ordered locus">Fleli_1885</name>
</gene>
<keyword evidence="12" id="KW-0573">Peptidoglycan synthesis</keyword>
<organism evidence="21 22">
    <name type="scientific">Bernardetia litoralis (strain ATCC 23117 / DSM 6794 / NBRC 15988 / NCIMB 1366 / Fx l1 / Sio-4)</name>
    <name type="common">Flexibacter litoralis</name>
    <dbReference type="NCBI Taxonomy" id="880071"/>
    <lineage>
        <taxon>Bacteria</taxon>
        <taxon>Pseudomonadati</taxon>
        <taxon>Bacteroidota</taxon>
        <taxon>Cytophagia</taxon>
        <taxon>Cytophagales</taxon>
        <taxon>Bernardetiaceae</taxon>
        <taxon>Bernardetia</taxon>
    </lineage>
</organism>
<name>I4AJZ3_BERLS</name>
<dbReference type="GO" id="GO:0009252">
    <property type="term" value="P:peptidoglycan biosynthetic process"/>
    <property type="evidence" value="ECO:0007669"/>
    <property type="project" value="UniProtKB-KW"/>
</dbReference>
<keyword evidence="13 18" id="KW-0472">Membrane</keyword>
<dbReference type="GO" id="GO:0006508">
    <property type="term" value="P:proteolysis"/>
    <property type="evidence" value="ECO:0007669"/>
    <property type="project" value="UniProtKB-KW"/>
</dbReference>
<keyword evidence="14" id="KW-0511">Multifunctional enzyme</keyword>
<keyword evidence="9" id="KW-0808">Transferase</keyword>
<evidence type="ECO:0000313" key="21">
    <source>
        <dbReference type="EMBL" id="AFM04278.1"/>
    </source>
</evidence>
<evidence type="ECO:0000256" key="5">
    <source>
        <dbReference type="ARBA" id="ARBA00022475"/>
    </source>
</evidence>
<dbReference type="InterPro" id="IPR023346">
    <property type="entry name" value="Lysozyme-like_dom_sf"/>
</dbReference>
<evidence type="ECO:0000256" key="8">
    <source>
        <dbReference type="ARBA" id="ARBA00022676"/>
    </source>
</evidence>
<dbReference type="Gene3D" id="3.40.710.10">
    <property type="entry name" value="DD-peptidase/beta-lactamase superfamily"/>
    <property type="match status" value="2"/>
</dbReference>
<dbReference type="PANTHER" id="PTHR32282">
    <property type="entry name" value="BINDING PROTEIN TRANSPEPTIDASE, PUTATIVE-RELATED"/>
    <property type="match status" value="1"/>
</dbReference>
<comment type="pathway">
    <text evidence="2">Cell wall biogenesis; peptidoglycan biosynthesis.</text>
</comment>
<dbReference type="HOGENOM" id="CLU_006354_2_4_10"/>
<evidence type="ECO:0000256" key="11">
    <source>
        <dbReference type="ARBA" id="ARBA00022960"/>
    </source>
</evidence>
<dbReference type="STRING" id="880071.Fleli_1885"/>
<evidence type="ECO:0000256" key="2">
    <source>
        <dbReference type="ARBA" id="ARBA00004752"/>
    </source>
</evidence>
<evidence type="ECO:0000313" key="22">
    <source>
        <dbReference type="Proteomes" id="UP000006054"/>
    </source>
</evidence>
<evidence type="ECO:0000256" key="4">
    <source>
        <dbReference type="ARBA" id="ARBA00007739"/>
    </source>
</evidence>
<keyword evidence="22" id="KW-1185">Reference proteome</keyword>
<dbReference type="EMBL" id="CP003345">
    <property type="protein sequence ID" value="AFM04278.1"/>
    <property type="molecule type" value="Genomic_DNA"/>
</dbReference>
<comment type="catalytic activity">
    <reaction evidence="16">
        <text>Preferential cleavage: (Ac)2-L-Lys-D-Ala-|-D-Ala. Also transpeptidation of peptidyl-alanyl moieties that are N-acyl substituents of D-alanine.</text>
        <dbReference type="EC" id="3.4.16.4"/>
    </reaction>
</comment>
<dbReference type="InterPro" id="IPR001460">
    <property type="entry name" value="PCN-bd_Tpept"/>
</dbReference>
<evidence type="ECO:0000256" key="16">
    <source>
        <dbReference type="ARBA" id="ARBA00034000"/>
    </source>
</evidence>
<reference evidence="22" key="1">
    <citation type="submission" date="2012-06" db="EMBL/GenBank/DDBJ databases">
        <title>The complete genome of Flexibacter litoralis DSM 6794.</title>
        <authorList>
            <person name="Lucas S."/>
            <person name="Copeland A."/>
            <person name="Lapidus A."/>
            <person name="Glavina del Rio T."/>
            <person name="Dalin E."/>
            <person name="Tice H."/>
            <person name="Bruce D."/>
            <person name="Goodwin L."/>
            <person name="Pitluck S."/>
            <person name="Peters L."/>
            <person name="Ovchinnikova G."/>
            <person name="Lu M."/>
            <person name="Kyrpides N."/>
            <person name="Mavromatis K."/>
            <person name="Ivanova N."/>
            <person name="Brettin T."/>
            <person name="Detter J.C."/>
            <person name="Han C."/>
            <person name="Larimer F."/>
            <person name="Land M."/>
            <person name="Hauser L."/>
            <person name="Markowitz V."/>
            <person name="Cheng J.-F."/>
            <person name="Hugenholtz P."/>
            <person name="Woyke T."/>
            <person name="Wu D."/>
            <person name="Spring S."/>
            <person name="Lang E."/>
            <person name="Kopitz M."/>
            <person name="Brambilla E."/>
            <person name="Klenk H.-P."/>
            <person name="Eisen J.A."/>
        </authorList>
    </citation>
    <scope>NUCLEOTIDE SEQUENCE [LARGE SCALE GENOMIC DNA]</scope>
    <source>
        <strain evidence="22">ATCC 23117 / DSM 6794 / NBRC 15988 / NCIMB 1366 / Sio-4</strain>
    </source>
</reference>
<dbReference type="InterPro" id="IPR036950">
    <property type="entry name" value="PBP_transglycosylase"/>
</dbReference>
<sequence length="782" mass="88614" precursor="true">MKNYLPFFKKLATKTRSFIGFPKGESKIMRFCRLLWWIIGVGLVSIVLFFSAIAFNWFGFFGEIPSLKALENPKTPLPSVVYTADSMEVARYYSQNKTPLKYEDIDSMTILALLATEDARFANHSGIDAEATVGVILALLKGDNRGGSTISQQLAKNLFKTRSEESKGKLGNAGILSTVVAKAKEWITAVRLERSYTKNEILTMYLNEVTFGNNAFGLHAAAKKYFSTSPDSLEIHQSALLIGLLKAPSTYNPLRNPERAINRRNTVLNQMRKYKYLTRHLLDSLKKLPLDLTVFYEVAETGNSTYYKNHVTQKLKNWCEQNGYDLYADGLEIYLTIDSKIQTHAEEAVAKQMPILQKKFHEQWKGLVPWTDSNKKPLEDYIENAVAKTDYYKFLVEKYGKQSDSIQILLEKPKKMTVFSWENENHRKDTTISTIDSIKYYKQIMRAGMVSLDPYSGHIKAWVGGLDFEYFKFDQVRQAKRQPGSTFKMFVYATAIDSLDMSPCDTILDTNPIIRYEENGEQKIWTPHNADWTNTNRNMTLRHAMGRSINTVTAKLTEKVGWTTVAHYAKKMGITSPLAEVPSIGLGSSDVSLFEMAGAYSTIMNGGMWQEPQILWQVKDKHGKTLHYFHGESRRALSKESAWLMSYMLKGSTQEPHGTSLGLWSYGVLGHGNDVGGKTGTSSNFADGWYMGVTRDLVTGVWVGGEDRAIRFRTSDVGEGSKTALPIFGLYMQSLYADKTSGIRKAPFLEPSVEIKRRYYCPTPTYERYPEKDSTEVQEIVE</sequence>
<keyword evidence="15" id="KW-0961">Cell wall biogenesis/degradation</keyword>
<evidence type="ECO:0000256" key="6">
    <source>
        <dbReference type="ARBA" id="ARBA00022645"/>
    </source>
</evidence>
<dbReference type="AlphaFoldDB" id="I4AJZ3"/>
<evidence type="ECO:0000256" key="15">
    <source>
        <dbReference type="ARBA" id="ARBA00023316"/>
    </source>
</evidence>
<dbReference type="GO" id="GO:0071555">
    <property type="term" value="P:cell wall organization"/>
    <property type="evidence" value="ECO:0007669"/>
    <property type="project" value="UniProtKB-KW"/>
</dbReference>
<dbReference type="GO" id="GO:0009002">
    <property type="term" value="F:serine-type D-Ala-D-Ala carboxypeptidase activity"/>
    <property type="evidence" value="ECO:0007669"/>
    <property type="project" value="UniProtKB-EC"/>
</dbReference>
<keyword evidence="18" id="KW-1133">Transmembrane helix</keyword>
<comment type="similarity">
    <text evidence="3">In the C-terminal section; belongs to the transpeptidase family.</text>
</comment>
<dbReference type="Gene3D" id="1.10.3810.10">
    <property type="entry name" value="Biosynthetic peptidoglycan transglycosylase-like"/>
    <property type="match status" value="1"/>
</dbReference>
<accession>I4AJZ3</accession>
<evidence type="ECO:0000256" key="3">
    <source>
        <dbReference type="ARBA" id="ARBA00007090"/>
    </source>
</evidence>
<keyword evidence="8" id="KW-0328">Glycosyltransferase</keyword>
<feature type="domain" description="Penicillin-binding protein transpeptidase" evidence="19">
    <location>
        <begin position="449"/>
        <end position="687"/>
    </location>
</feature>
<evidence type="ECO:0000256" key="12">
    <source>
        <dbReference type="ARBA" id="ARBA00022984"/>
    </source>
</evidence>
<evidence type="ECO:0000256" key="13">
    <source>
        <dbReference type="ARBA" id="ARBA00023136"/>
    </source>
</evidence>
<keyword evidence="18" id="KW-0812">Transmembrane</keyword>